<reference evidence="7 8" key="1">
    <citation type="submission" date="2020-10" db="EMBL/GenBank/DDBJ databases">
        <authorList>
            <person name="Klimov P.B."/>
            <person name="Dyachkov S.M."/>
            <person name="Chetverikov P.E."/>
        </authorList>
    </citation>
    <scope>NUCLEOTIDE SEQUENCE [LARGE SCALE GENOMIC DNA]</scope>
    <source>
        <strain evidence="7">BMOC 18-1129-001#AD2665</strain>
        <tissue evidence="7">Entire mites</tissue>
    </source>
</reference>
<feature type="domain" description="RRM" evidence="6">
    <location>
        <begin position="12"/>
        <end position="85"/>
    </location>
</feature>
<feature type="compositionally biased region" description="Basic and acidic residues" evidence="5">
    <location>
        <begin position="123"/>
        <end position="137"/>
    </location>
</feature>
<dbReference type="InterPro" id="IPR000504">
    <property type="entry name" value="RRM_dom"/>
</dbReference>
<evidence type="ECO:0000256" key="3">
    <source>
        <dbReference type="ARBA" id="ARBA00023242"/>
    </source>
</evidence>
<comment type="caution">
    <text evidence="7">The sequence shown here is derived from an EMBL/GenBank/DDBJ whole genome shotgun (WGS) entry which is preliminary data.</text>
</comment>
<evidence type="ECO:0000256" key="1">
    <source>
        <dbReference type="ARBA" id="ARBA00004123"/>
    </source>
</evidence>
<dbReference type="CDD" id="cd12373">
    <property type="entry name" value="RRM_SRSF3_like"/>
    <property type="match status" value="1"/>
</dbReference>
<dbReference type="InterPro" id="IPR035979">
    <property type="entry name" value="RBD_domain_sf"/>
</dbReference>
<organism evidence="7 8">
    <name type="scientific">Fragariocoptes setiger</name>
    <dbReference type="NCBI Taxonomy" id="1670756"/>
    <lineage>
        <taxon>Eukaryota</taxon>
        <taxon>Metazoa</taxon>
        <taxon>Ecdysozoa</taxon>
        <taxon>Arthropoda</taxon>
        <taxon>Chelicerata</taxon>
        <taxon>Arachnida</taxon>
        <taxon>Acari</taxon>
        <taxon>Acariformes</taxon>
        <taxon>Trombidiformes</taxon>
        <taxon>Prostigmata</taxon>
        <taxon>Eupodina</taxon>
        <taxon>Eriophyoidea</taxon>
        <taxon>Phytoptidae</taxon>
        <taxon>Fragariocoptes</taxon>
    </lineage>
</organism>
<protein>
    <submittedName>
        <fullName evidence="7">RNA-binding protein 1</fullName>
    </submittedName>
</protein>
<dbReference type="SMART" id="SM00360">
    <property type="entry name" value="RRM"/>
    <property type="match status" value="1"/>
</dbReference>
<dbReference type="PANTHER" id="PTHR48038:SF3">
    <property type="entry name" value="SPLICING FACTOR, ARGININE_SERINE-RICH 1-RELATED"/>
    <property type="match status" value="1"/>
</dbReference>
<gene>
    <name evidence="7" type="primary">Rbp1</name>
    <name evidence="7" type="ORF">GZH46_00467</name>
</gene>
<evidence type="ECO:0000259" key="6">
    <source>
        <dbReference type="PROSITE" id="PS50102"/>
    </source>
</evidence>
<evidence type="ECO:0000256" key="2">
    <source>
        <dbReference type="ARBA" id="ARBA00022884"/>
    </source>
</evidence>
<keyword evidence="2 4" id="KW-0694">RNA-binding</keyword>
<dbReference type="EMBL" id="JAIFTH010000045">
    <property type="protein sequence ID" value="KAG9510973.1"/>
    <property type="molecule type" value="Genomic_DNA"/>
</dbReference>
<name>A0ABQ7SC24_9ACAR</name>
<comment type="subcellular location">
    <subcellularLocation>
        <location evidence="1">Nucleus</location>
    </subcellularLocation>
</comment>
<feature type="compositionally biased region" description="Gly residues" evidence="5">
    <location>
        <begin position="102"/>
        <end position="113"/>
    </location>
</feature>
<keyword evidence="3" id="KW-0539">Nucleus</keyword>
<sequence length="181" mass="20209">MSARYKEWKIDCKVYIGNLSDGITKADIEETFNKFGPLKNVWVARNPPGFAFVEYADGHDAEAACRSLDGTRIAGNRVRVEMSHGRSRRGGGHGPPPPGPPYGGHHGGGPYHHGGGHRSSSGHFDRYIDRVPRDRHPYRPRSPPMKSYHYHSRSRSISRTPPPRSAARPRTPPSRSISPRR</sequence>
<evidence type="ECO:0000256" key="4">
    <source>
        <dbReference type="PROSITE-ProRule" id="PRU00176"/>
    </source>
</evidence>
<accession>A0ABQ7SC24</accession>
<dbReference type="PANTHER" id="PTHR48038">
    <property type="entry name" value="RIBONUCLEOPROTEIN RB97D"/>
    <property type="match status" value="1"/>
</dbReference>
<dbReference type="PROSITE" id="PS50102">
    <property type="entry name" value="RRM"/>
    <property type="match status" value="1"/>
</dbReference>
<proteinExistence type="predicted"/>
<feature type="non-terminal residue" evidence="7">
    <location>
        <position position="1"/>
    </location>
</feature>
<feature type="region of interest" description="Disordered" evidence="5">
    <location>
        <begin position="82"/>
        <end position="181"/>
    </location>
</feature>
<evidence type="ECO:0000256" key="5">
    <source>
        <dbReference type="SAM" id="MobiDB-lite"/>
    </source>
</evidence>
<dbReference type="Pfam" id="PF00076">
    <property type="entry name" value="RRM_1"/>
    <property type="match status" value="1"/>
</dbReference>
<evidence type="ECO:0000313" key="8">
    <source>
        <dbReference type="Proteomes" id="UP000825002"/>
    </source>
</evidence>
<feature type="compositionally biased region" description="Low complexity" evidence="5">
    <location>
        <begin position="157"/>
        <end position="181"/>
    </location>
</feature>
<keyword evidence="8" id="KW-1185">Reference proteome</keyword>
<dbReference type="Proteomes" id="UP000825002">
    <property type="component" value="Unassembled WGS sequence"/>
</dbReference>
<evidence type="ECO:0000313" key="7">
    <source>
        <dbReference type="EMBL" id="KAG9510973.1"/>
    </source>
</evidence>
<dbReference type="SUPFAM" id="SSF54928">
    <property type="entry name" value="RNA-binding domain, RBD"/>
    <property type="match status" value="1"/>
</dbReference>
<dbReference type="InterPro" id="IPR012677">
    <property type="entry name" value="Nucleotide-bd_a/b_plait_sf"/>
</dbReference>
<dbReference type="Gene3D" id="3.30.70.330">
    <property type="match status" value="1"/>
</dbReference>